<evidence type="ECO:0000256" key="1">
    <source>
        <dbReference type="SAM" id="MobiDB-lite"/>
    </source>
</evidence>
<reference evidence="2 3" key="2">
    <citation type="submission" date="2019-04" db="EMBL/GenBank/DDBJ databases">
        <title>The genome sequence of big-headed turtle.</title>
        <authorList>
            <person name="Gong S."/>
        </authorList>
    </citation>
    <scope>NUCLEOTIDE SEQUENCE [LARGE SCALE GENOMIC DNA]</scope>
    <source>
        <strain evidence="2">DO16091913</strain>
        <tissue evidence="2">Muscle</tissue>
    </source>
</reference>
<feature type="region of interest" description="Disordered" evidence="1">
    <location>
        <begin position="27"/>
        <end position="104"/>
    </location>
</feature>
<feature type="compositionally biased region" description="Basic and acidic residues" evidence="1">
    <location>
        <begin position="52"/>
        <end position="71"/>
    </location>
</feature>
<organism evidence="2 3">
    <name type="scientific">Platysternon megacephalum</name>
    <name type="common">big-headed turtle</name>
    <dbReference type="NCBI Taxonomy" id="55544"/>
    <lineage>
        <taxon>Eukaryota</taxon>
        <taxon>Metazoa</taxon>
        <taxon>Chordata</taxon>
        <taxon>Craniata</taxon>
        <taxon>Vertebrata</taxon>
        <taxon>Euteleostomi</taxon>
        <taxon>Archelosauria</taxon>
        <taxon>Testudinata</taxon>
        <taxon>Testudines</taxon>
        <taxon>Cryptodira</taxon>
        <taxon>Durocryptodira</taxon>
        <taxon>Testudinoidea</taxon>
        <taxon>Platysternidae</taxon>
        <taxon>Platysternon</taxon>
    </lineage>
</organism>
<comment type="caution">
    <text evidence="2">The sequence shown here is derived from an EMBL/GenBank/DDBJ whole genome shotgun (WGS) entry which is preliminary data.</text>
</comment>
<reference evidence="2 3" key="1">
    <citation type="submission" date="2019-04" db="EMBL/GenBank/DDBJ databases">
        <title>Draft genome of the big-headed turtle Platysternon megacephalum.</title>
        <authorList>
            <person name="Gong S."/>
        </authorList>
    </citation>
    <scope>NUCLEOTIDE SEQUENCE [LARGE SCALE GENOMIC DNA]</scope>
    <source>
        <strain evidence="2">DO16091913</strain>
        <tissue evidence="2">Muscle</tissue>
    </source>
</reference>
<dbReference type="AlphaFoldDB" id="A0A4D9EM02"/>
<evidence type="ECO:0000313" key="2">
    <source>
        <dbReference type="EMBL" id="TFK07250.1"/>
    </source>
</evidence>
<name>A0A4D9EM02_9SAUR</name>
<proteinExistence type="predicted"/>
<keyword evidence="3" id="KW-1185">Reference proteome</keyword>
<accession>A0A4D9EM02</accession>
<evidence type="ECO:0000313" key="3">
    <source>
        <dbReference type="Proteomes" id="UP000297703"/>
    </source>
</evidence>
<gene>
    <name evidence="2" type="ORF">DR999_PMT09932</name>
</gene>
<dbReference type="Proteomes" id="UP000297703">
    <property type="component" value="Unassembled WGS sequence"/>
</dbReference>
<dbReference type="EMBL" id="QXTE01000087">
    <property type="protein sequence ID" value="TFK07250.1"/>
    <property type="molecule type" value="Genomic_DNA"/>
</dbReference>
<sequence length="104" mass="11237">MEMHLSPRYVVNLIPDNTSPHILVAMVGSGEEQPTTVGHRSSPPLTRLRAKTGQEEQKETEQSGELEKEQVSDAEDSGGAYGGFEETASSEAQEERHTGNLGEG</sequence>
<protein>
    <submittedName>
        <fullName evidence="2">Coatomer subunit epsilon</fullName>
    </submittedName>
</protein>